<dbReference type="Pfam" id="PF23359">
    <property type="entry name" value="Lsr2_DNA-bd"/>
    <property type="match status" value="1"/>
</dbReference>
<keyword evidence="2" id="KW-0175">Coiled coil</keyword>
<evidence type="ECO:0000256" key="2">
    <source>
        <dbReference type="SAM" id="Coils"/>
    </source>
</evidence>
<organism evidence="5">
    <name type="scientific">Streptomyces sp. FR1</name>
    <dbReference type="NCBI Taxonomy" id="349971"/>
    <lineage>
        <taxon>Bacteria</taxon>
        <taxon>Bacillati</taxon>
        <taxon>Actinomycetota</taxon>
        <taxon>Actinomycetes</taxon>
        <taxon>Kitasatosporales</taxon>
        <taxon>Streptomycetaceae</taxon>
        <taxon>Streptomyces</taxon>
    </lineage>
</organism>
<evidence type="ECO:0000256" key="3">
    <source>
        <dbReference type="SAM" id="MobiDB-lite"/>
    </source>
</evidence>
<evidence type="ECO:0000313" key="5">
    <source>
        <dbReference type="EMBL" id="AHE38713.1"/>
    </source>
</evidence>
<dbReference type="GO" id="GO:0003677">
    <property type="term" value="F:DNA binding"/>
    <property type="evidence" value="ECO:0007669"/>
    <property type="project" value="UniProtKB-KW"/>
</dbReference>
<dbReference type="InterPro" id="IPR055370">
    <property type="entry name" value="Lsr2_DNA-bd"/>
</dbReference>
<keyword evidence="5" id="KW-0614">Plasmid</keyword>
<gene>
    <name evidence="5" type="ORF">pFRL2_38c</name>
</gene>
<keyword evidence="1" id="KW-0238">DNA-binding</keyword>
<evidence type="ECO:0000256" key="1">
    <source>
        <dbReference type="ARBA" id="ARBA00023125"/>
    </source>
</evidence>
<proteinExistence type="predicted"/>
<dbReference type="EMBL" id="KF602047">
    <property type="protein sequence ID" value="AHE38713.1"/>
    <property type="molecule type" value="Genomic_DNA"/>
</dbReference>
<evidence type="ECO:0000259" key="4">
    <source>
        <dbReference type="Pfam" id="PF23359"/>
    </source>
</evidence>
<dbReference type="Gene3D" id="4.10.320.10">
    <property type="entry name" value="E3-binding domain"/>
    <property type="match status" value="1"/>
</dbReference>
<sequence>MFTDWTEALEAEGLPLDPTTTEQEAAAARATARNAGSKEDLALLLDALGLPGDDNTLTALLPLLPDHAGETGMTERTLNVTEATALSMYYDGGQMDAITDATGLSKDEVTALVETNFPPPATAAADATEANDGGTGDSVEQLLAWAEAHETASIRNKAARVRTDLTDLTTRRAADDAQRAAEERVTRLKAELAKAQEELRAVKAGALPATATADEPTATATEEPTPIRSGLGSGRTKEELADIRTWARANGYKVADAGIVAKKILDAYDAAHQAPAAKAS</sequence>
<dbReference type="GO" id="GO:0016746">
    <property type="term" value="F:acyltransferase activity"/>
    <property type="evidence" value="ECO:0007669"/>
    <property type="project" value="InterPro"/>
</dbReference>
<geneLocation type="plasmid" evidence="5">
    <name>pFRL2</name>
</geneLocation>
<protein>
    <recommendedName>
        <fullName evidence="4">Lsr2 DNA-binding domain-containing protein</fullName>
    </recommendedName>
</protein>
<feature type="domain" description="Lsr2 DNA-binding" evidence="4">
    <location>
        <begin position="237"/>
        <end position="271"/>
    </location>
</feature>
<dbReference type="AlphaFoldDB" id="V9Z3L3"/>
<feature type="compositionally biased region" description="Low complexity" evidence="3">
    <location>
        <begin position="207"/>
        <end position="226"/>
    </location>
</feature>
<dbReference type="RefSeq" id="WP_024126095.1">
    <property type="nucleotide sequence ID" value="NC_023282.1"/>
</dbReference>
<name>V9Z3L3_9ACTN</name>
<reference evidence="5" key="1">
    <citation type="submission" date="2013-09" db="EMBL/GenBank/DDBJ databases">
        <title>Complete nucleotide sequence of Streptomyces linear plasmid pFRL2.</title>
        <authorList>
            <person name="Chen Z."/>
            <person name="Fang P."/>
            <person name="Qin Z."/>
        </authorList>
    </citation>
    <scope>NUCLEOTIDE SEQUENCE</scope>
    <source>
        <plasmid evidence="5">pFRL2</plasmid>
    </source>
</reference>
<dbReference type="InterPro" id="IPR036625">
    <property type="entry name" value="E3-bd_dom_sf"/>
</dbReference>
<feature type="coiled-coil region" evidence="2">
    <location>
        <begin position="171"/>
        <end position="205"/>
    </location>
</feature>
<feature type="region of interest" description="Disordered" evidence="3">
    <location>
        <begin position="207"/>
        <end position="238"/>
    </location>
</feature>
<accession>V9Z3L3</accession>